<accession>A0A381P351</accession>
<keyword evidence="2" id="KW-0963">Cytoplasm</keyword>
<dbReference type="Pfam" id="PF00589">
    <property type="entry name" value="Phage_integrase"/>
    <property type="match status" value="1"/>
</dbReference>
<dbReference type="InterPro" id="IPR050090">
    <property type="entry name" value="Tyrosine_recombinase_XerCD"/>
</dbReference>
<dbReference type="EMBL" id="UINC01000793">
    <property type="protein sequence ID" value="SUZ61290.1"/>
    <property type="molecule type" value="Genomic_DNA"/>
</dbReference>
<keyword evidence="8" id="KW-0131">Cell cycle</keyword>
<keyword evidence="4" id="KW-0159">Chromosome partition</keyword>
<dbReference type="GO" id="GO:0005737">
    <property type="term" value="C:cytoplasm"/>
    <property type="evidence" value="ECO:0007669"/>
    <property type="project" value="UniProtKB-SubCell"/>
</dbReference>
<dbReference type="InterPro" id="IPR023009">
    <property type="entry name" value="Tyrosine_recombinase_XerC/XerD"/>
</dbReference>
<dbReference type="CDD" id="cd00798">
    <property type="entry name" value="INT_XerDC_C"/>
    <property type="match status" value="1"/>
</dbReference>
<dbReference type="NCBIfam" id="NF001399">
    <property type="entry name" value="PRK00283.1"/>
    <property type="match status" value="1"/>
</dbReference>
<dbReference type="SUPFAM" id="SSF56349">
    <property type="entry name" value="DNA breaking-rejoining enzymes"/>
    <property type="match status" value="1"/>
</dbReference>
<dbReference type="PROSITE" id="PS51900">
    <property type="entry name" value="CB"/>
    <property type="match status" value="1"/>
</dbReference>
<dbReference type="Pfam" id="PF02899">
    <property type="entry name" value="Phage_int_SAM_1"/>
    <property type="match status" value="1"/>
</dbReference>
<keyword evidence="6" id="KW-0238">DNA-binding</keyword>
<evidence type="ECO:0008006" key="12">
    <source>
        <dbReference type="Google" id="ProtNLM"/>
    </source>
</evidence>
<dbReference type="GO" id="GO:0007059">
    <property type="term" value="P:chromosome segregation"/>
    <property type="evidence" value="ECO:0007669"/>
    <property type="project" value="UniProtKB-KW"/>
</dbReference>
<protein>
    <recommendedName>
        <fullName evidence="12">Tyrosine recombinase XerC</fullName>
    </recommendedName>
</protein>
<dbReference type="InterPro" id="IPR011010">
    <property type="entry name" value="DNA_brk_join_enz"/>
</dbReference>
<evidence type="ECO:0000256" key="3">
    <source>
        <dbReference type="ARBA" id="ARBA00022618"/>
    </source>
</evidence>
<proteinExistence type="inferred from homology"/>
<evidence type="ECO:0000259" key="10">
    <source>
        <dbReference type="PROSITE" id="PS51900"/>
    </source>
</evidence>
<dbReference type="PROSITE" id="PS51898">
    <property type="entry name" value="TYR_RECOMBINASE"/>
    <property type="match status" value="1"/>
</dbReference>
<dbReference type="GO" id="GO:0015074">
    <property type="term" value="P:DNA integration"/>
    <property type="evidence" value="ECO:0007669"/>
    <property type="project" value="UniProtKB-KW"/>
</dbReference>
<dbReference type="HAMAP" id="MF_01808">
    <property type="entry name" value="Recomb_XerC_XerD"/>
    <property type="match status" value="1"/>
</dbReference>
<gene>
    <name evidence="11" type="ORF">METZ01_LOCUS14144</name>
</gene>
<reference evidence="11" key="1">
    <citation type="submission" date="2018-05" db="EMBL/GenBank/DDBJ databases">
        <authorList>
            <person name="Lanie J.A."/>
            <person name="Ng W.-L."/>
            <person name="Kazmierczak K.M."/>
            <person name="Andrzejewski T.M."/>
            <person name="Davidsen T.M."/>
            <person name="Wayne K.J."/>
            <person name="Tettelin H."/>
            <person name="Glass J.I."/>
            <person name="Rusch D."/>
            <person name="Podicherti R."/>
            <person name="Tsui H.-C.T."/>
            <person name="Winkler M.E."/>
        </authorList>
    </citation>
    <scope>NUCLEOTIDE SEQUENCE</scope>
</reference>
<evidence type="ECO:0000256" key="8">
    <source>
        <dbReference type="ARBA" id="ARBA00023306"/>
    </source>
</evidence>
<evidence type="ECO:0000256" key="4">
    <source>
        <dbReference type="ARBA" id="ARBA00022829"/>
    </source>
</evidence>
<evidence type="ECO:0000256" key="7">
    <source>
        <dbReference type="ARBA" id="ARBA00023172"/>
    </source>
</evidence>
<dbReference type="InterPro" id="IPR010998">
    <property type="entry name" value="Integrase_recombinase_N"/>
</dbReference>
<dbReference type="GO" id="GO:0003677">
    <property type="term" value="F:DNA binding"/>
    <property type="evidence" value="ECO:0007669"/>
    <property type="project" value="UniProtKB-KW"/>
</dbReference>
<dbReference type="InterPro" id="IPR002104">
    <property type="entry name" value="Integrase_catalytic"/>
</dbReference>
<dbReference type="AlphaFoldDB" id="A0A381P351"/>
<dbReference type="GO" id="GO:0051301">
    <property type="term" value="P:cell division"/>
    <property type="evidence" value="ECO:0007669"/>
    <property type="project" value="UniProtKB-KW"/>
</dbReference>
<dbReference type="Gene3D" id="1.10.150.130">
    <property type="match status" value="1"/>
</dbReference>
<dbReference type="InterPro" id="IPR004107">
    <property type="entry name" value="Integrase_SAM-like_N"/>
</dbReference>
<keyword evidence="3" id="KW-0132">Cell division</keyword>
<keyword evidence="5" id="KW-0229">DNA integration</keyword>
<dbReference type="PANTHER" id="PTHR30349">
    <property type="entry name" value="PHAGE INTEGRASE-RELATED"/>
    <property type="match status" value="1"/>
</dbReference>
<dbReference type="Gene3D" id="1.10.443.10">
    <property type="entry name" value="Intergrase catalytic core"/>
    <property type="match status" value="1"/>
</dbReference>
<dbReference type="GO" id="GO:0006310">
    <property type="term" value="P:DNA recombination"/>
    <property type="evidence" value="ECO:0007669"/>
    <property type="project" value="UniProtKB-KW"/>
</dbReference>
<sequence>MASDNGLLLEDYFRHLAVERRLSPHTLVAYSRDLKLFFLSNSSPSVDAISSADIKHHIARLNRRGLSPRSIRRALSCLHSFFVYLVRKGLLANNPAMGVKAPKIARKLPRVLDTDQTAQLLVGKVATPIEKRDRALLELLYGSGIRLAELVGLDIKDLDLANGNARVLGKGRKTRIVPLGSHTVTALKTWLATRADRNPEDPVFIGRGDRRISPRTVQLRVKRAGMKALGVDSIHPHLLRHSFASHLLESSGDLRAVQELLGHSDISTTQIYTHLDFQHLAKVYDVSHPRAHEKKEQGQ</sequence>
<evidence type="ECO:0000256" key="1">
    <source>
        <dbReference type="ARBA" id="ARBA00004496"/>
    </source>
</evidence>
<dbReference type="PANTHER" id="PTHR30349:SF81">
    <property type="entry name" value="TYROSINE RECOMBINASE XERC"/>
    <property type="match status" value="1"/>
</dbReference>
<evidence type="ECO:0000256" key="6">
    <source>
        <dbReference type="ARBA" id="ARBA00023125"/>
    </source>
</evidence>
<feature type="domain" description="Tyr recombinase" evidence="9">
    <location>
        <begin position="107"/>
        <end position="285"/>
    </location>
</feature>
<comment type="subcellular location">
    <subcellularLocation>
        <location evidence="1">Cytoplasm</location>
    </subcellularLocation>
</comment>
<evidence type="ECO:0000256" key="2">
    <source>
        <dbReference type="ARBA" id="ARBA00022490"/>
    </source>
</evidence>
<evidence type="ECO:0000256" key="5">
    <source>
        <dbReference type="ARBA" id="ARBA00022908"/>
    </source>
</evidence>
<keyword evidence="7" id="KW-0233">DNA recombination</keyword>
<feature type="domain" description="Core-binding (CB)" evidence="10">
    <location>
        <begin position="3"/>
        <end position="86"/>
    </location>
</feature>
<organism evidence="11">
    <name type="scientific">marine metagenome</name>
    <dbReference type="NCBI Taxonomy" id="408172"/>
    <lineage>
        <taxon>unclassified sequences</taxon>
        <taxon>metagenomes</taxon>
        <taxon>ecological metagenomes</taxon>
    </lineage>
</organism>
<dbReference type="InterPro" id="IPR044068">
    <property type="entry name" value="CB"/>
</dbReference>
<evidence type="ECO:0000259" key="9">
    <source>
        <dbReference type="PROSITE" id="PS51898"/>
    </source>
</evidence>
<evidence type="ECO:0000313" key="11">
    <source>
        <dbReference type="EMBL" id="SUZ61290.1"/>
    </source>
</evidence>
<name>A0A381P351_9ZZZZ</name>
<dbReference type="InterPro" id="IPR013762">
    <property type="entry name" value="Integrase-like_cat_sf"/>
</dbReference>